<sequence length="68" mass="7676">MLLAHDGRGCRPQDLPRVFSQGFMERQIGFDLHFCAIAIEEMEGRLEVHSDGENQGMQFEILLPTAEG</sequence>
<dbReference type="InterPro" id="IPR036890">
    <property type="entry name" value="HATPase_C_sf"/>
</dbReference>
<evidence type="ECO:0000313" key="2">
    <source>
        <dbReference type="EMBL" id="QTD50013.1"/>
    </source>
</evidence>
<reference evidence="2" key="1">
    <citation type="submission" date="2021-03" db="EMBL/GenBank/DDBJ databases">
        <title>Acanthopleuribacteraceae sp. M133.</title>
        <authorList>
            <person name="Wang G."/>
        </authorList>
    </citation>
    <scope>NUCLEOTIDE SEQUENCE</scope>
    <source>
        <strain evidence="2">M133</strain>
    </source>
</reference>
<proteinExistence type="predicted"/>
<dbReference type="Pfam" id="PF02518">
    <property type="entry name" value="HATPase_c"/>
    <property type="match status" value="1"/>
</dbReference>
<dbReference type="KEGG" id="scor:J3U87_30895"/>
<name>A0A8A4TKA6_SULCO</name>
<dbReference type="AlphaFoldDB" id="A0A8A4TKA6"/>
<organism evidence="2 3">
    <name type="scientific">Sulfidibacter corallicola</name>
    <dbReference type="NCBI Taxonomy" id="2818388"/>
    <lineage>
        <taxon>Bacteria</taxon>
        <taxon>Pseudomonadati</taxon>
        <taxon>Acidobacteriota</taxon>
        <taxon>Holophagae</taxon>
        <taxon>Acanthopleuribacterales</taxon>
        <taxon>Acanthopleuribacteraceae</taxon>
        <taxon>Sulfidibacter</taxon>
    </lineage>
</organism>
<dbReference type="SUPFAM" id="SSF55874">
    <property type="entry name" value="ATPase domain of HSP90 chaperone/DNA topoisomerase II/histidine kinase"/>
    <property type="match status" value="1"/>
</dbReference>
<gene>
    <name evidence="2" type="ORF">J3U87_30895</name>
</gene>
<accession>A0A8A4TKA6</accession>
<protein>
    <recommendedName>
        <fullName evidence="1">Histidine kinase/HSP90-like ATPase domain-containing protein</fullName>
    </recommendedName>
</protein>
<dbReference type="EMBL" id="CP071793">
    <property type="protein sequence ID" value="QTD50013.1"/>
    <property type="molecule type" value="Genomic_DNA"/>
</dbReference>
<dbReference type="Proteomes" id="UP000663929">
    <property type="component" value="Chromosome"/>
</dbReference>
<keyword evidence="3" id="KW-1185">Reference proteome</keyword>
<evidence type="ECO:0000313" key="3">
    <source>
        <dbReference type="Proteomes" id="UP000663929"/>
    </source>
</evidence>
<feature type="domain" description="Histidine kinase/HSP90-like ATPase" evidence="1">
    <location>
        <begin position="5"/>
        <end position="66"/>
    </location>
</feature>
<evidence type="ECO:0000259" key="1">
    <source>
        <dbReference type="Pfam" id="PF02518"/>
    </source>
</evidence>
<dbReference type="InterPro" id="IPR003594">
    <property type="entry name" value="HATPase_dom"/>
</dbReference>
<dbReference type="Gene3D" id="3.30.565.10">
    <property type="entry name" value="Histidine kinase-like ATPase, C-terminal domain"/>
    <property type="match status" value="1"/>
</dbReference>